<gene>
    <name evidence="2" type="ORF">SAMN04488092_101371</name>
</gene>
<dbReference type="Gene3D" id="3.30.565.10">
    <property type="entry name" value="Histidine kinase-like ATPase, C-terminal domain"/>
    <property type="match status" value="1"/>
</dbReference>
<evidence type="ECO:0000313" key="2">
    <source>
        <dbReference type="EMBL" id="SEP61595.1"/>
    </source>
</evidence>
<organism evidence="2 3">
    <name type="scientific">Thalassovita taeanensis</name>
    <dbReference type="NCBI Taxonomy" id="657014"/>
    <lineage>
        <taxon>Bacteria</taxon>
        <taxon>Pseudomonadati</taxon>
        <taxon>Pseudomonadota</taxon>
        <taxon>Alphaproteobacteria</taxon>
        <taxon>Rhodobacterales</taxon>
        <taxon>Roseobacteraceae</taxon>
        <taxon>Thalassovita</taxon>
    </lineage>
</organism>
<keyword evidence="2" id="KW-0808">Transferase</keyword>
<accession>A0A1H8ZAW9</accession>
<protein>
    <submittedName>
        <fullName evidence="2">Histidine phosphotransferase ChpT</fullName>
    </submittedName>
</protein>
<evidence type="ECO:0000313" key="3">
    <source>
        <dbReference type="Proteomes" id="UP000198634"/>
    </source>
</evidence>
<dbReference type="InterPro" id="IPR018762">
    <property type="entry name" value="ChpT_C"/>
</dbReference>
<name>A0A1H8ZAW9_9RHOB</name>
<feature type="domain" description="Histidine phosphotransferase ChpT C-terminal" evidence="1">
    <location>
        <begin position="79"/>
        <end position="191"/>
    </location>
</feature>
<reference evidence="2 3" key="1">
    <citation type="submission" date="2016-10" db="EMBL/GenBank/DDBJ databases">
        <authorList>
            <person name="de Groot N.N."/>
        </authorList>
    </citation>
    <scope>NUCLEOTIDE SEQUENCE [LARGE SCALE GENOMIC DNA]</scope>
    <source>
        <strain evidence="2 3">DSM 22007</strain>
    </source>
</reference>
<keyword evidence="3" id="KW-1185">Reference proteome</keyword>
<dbReference type="Pfam" id="PF10090">
    <property type="entry name" value="HPTransfase"/>
    <property type="match status" value="1"/>
</dbReference>
<dbReference type="STRING" id="657014.SAMN04488092_101371"/>
<dbReference type="OrthoDB" id="9803702at2"/>
<dbReference type="EMBL" id="FOEP01000001">
    <property type="protein sequence ID" value="SEP61595.1"/>
    <property type="molecule type" value="Genomic_DNA"/>
</dbReference>
<dbReference type="AlphaFoldDB" id="A0A1H8ZAW9"/>
<evidence type="ECO:0000259" key="1">
    <source>
        <dbReference type="Pfam" id="PF10090"/>
    </source>
</evidence>
<sequence length="197" mass="21699">MGYSNHELTALIGSRICHDLISPIGAIGNGLELMQMNRTGSDPELALISESLENANARIRFFRIAFGLASEGQSAAAIEVRRVLADLSRGSRLRYLWQSDDDCPRYELRAVFLALLCLETALPYGGEVRISSGAGWRIEGHGPRLRLQENLWQNLTGQTATSVSPAEVQFALLPLLVAEMERELSVEIADDRISLAF</sequence>
<proteinExistence type="predicted"/>
<dbReference type="Gene3D" id="1.10.287.130">
    <property type="match status" value="1"/>
</dbReference>
<dbReference type="Proteomes" id="UP000198634">
    <property type="component" value="Unassembled WGS sequence"/>
</dbReference>
<dbReference type="GO" id="GO:0016740">
    <property type="term" value="F:transferase activity"/>
    <property type="evidence" value="ECO:0007669"/>
    <property type="project" value="UniProtKB-KW"/>
</dbReference>
<dbReference type="RefSeq" id="WP_090267571.1">
    <property type="nucleotide sequence ID" value="NZ_FOEP01000001.1"/>
</dbReference>
<dbReference type="InterPro" id="IPR036890">
    <property type="entry name" value="HATPase_C_sf"/>
</dbReference>